<keyword evidence="3" id="KW-0732">Signal</keyword>
<sequence>MKSIVVAASLVALVAGSNSAPAAAQSAATELVGPPSSAGEAVRTGPLPARLSLAQAMEEADARSPRVVAAEAEVEAARGRQRQAGYRYNPTLNVDVENFAGTGPYSGLNGLETTVSVNQRLDIGGRRRSRMTLADAEFLAAKYKLEIARADLALDVRNQFATALAARDSLALARENEARARELVRVAQAMVDTGNEPPLRAFRANAALVQATAELRTAEAEERTARRSLAALLGSSVPPAELMEGDMWVAPETVDSLATLDVRLAETEKLIAEARLQGQRADGRLDPSVGFGVRQLRDTGDRALIANVSVPLPVFDRNRGNISAAKSDVAAAIARRENAVVNAQAEIANAQAELEAAEARLAALEGSGIEQAREGVRLAELSYRAGKSSLVEYIDAQQAYAATQAELIAARQARAEARAILSRQAAADGDADHQP</sequence>
<evidence type="ECO:0000256" key="1">
    <source>
        <dbReference type="ARBA" id="ARBA00007613"/>
    </source>
</evidence>
<dbReference type="PANTHER" id="PTHR30203:SF24">
    <property type="entry name" value="BLR4935 PROTEIN"/>
    <property type="match status" value="1"/>
</dbReference>
<gene>
    <name evidence="4" type="ORF">SKP52_22755</name>
</gene>
<evidence type="ECO:0000256" key="2">
    <source>
        <dbReference type="SAM" id="Coils"/>
    </source>
</evidence>
<dbReference type="Gene3D" id="1.20.1600.10">
    <property type="entry name" value="Outer membrane efflux proteins (OEP)"/>
    <property type="match status" value="1"/>
</dbReference>
<reference evidence="4 5" key="1">
    <citation type="journal article" date="2015" name="Int. J. Syst. Evol. Microbiol.">
        <title>Description of Sphingopyxis fribergensis sp. nov. - a soil bacterium with the ability to degrade styrene and phenylacetic acid.</title>
        <authorList>
            <person name="Oelschlagel M."/>
            <person name="Ruckert C."/>
            <person name="Kalinowski J."/>
            <person name="Schmidt G."/>
            <person name="Schlomann M."/>
            <person name="Tischler D."/>
        </authorList>
    </citation>
    <scope>NUCLEOTIDE SEQUENCE [LARGE SCALE GENOMIC DNA]</scope>
    <source>
        <strain evidence="4 5">Kp5.2</strain>
    </source>
</reference>
<name>A0A0A7PMQ9_9SPHN</name>
<proteinExistence type="inferred from homology"/>
<dbReference type="GO" id="GO:0015562">
    <property type="term" value="F:efflux transmembrane transporter activity"/>
    <property type="evidence" value="ECO:0007669"/>
    <property type="project" value="InterPro"/>
</dbReference>
<dbReference type="KEGG" id="sphk:SKP52_22755"/>
<dbReference type="SUPFAM" id="SSF56954">
    <property type="entry name" value="Outer membrane efflux proteins (OEP)"/>
    <property type="match status" value="1"/>
</dbReference>
<protein>
    <submittedName>
        <fullName evidence="4">Outer membrane efflux protein</fullName>
    </submittedName>
</protein>
<dbReference type="RefSeq" id="WP_037553274.1">
    <property type="nucleotide sequence ID" value="NZ_CP009122.1"/>
</dbReference>
<evidence type="ECO:0000313" key="4">
    <source>
        <dbReference type="EMBL" id="AJA11396.1"/>
    </source>
</evidence>
<feature type="coiled-coil region" evidence="2">
    <location>
        <begin position="201"/>
        <end position="228"/>
    </location>
</feature>
<feature type="chain" id="PRO_5002030837" evidence="3">
    <location>
        <begin position="23"/>
        <end position="435"/>
    </location>
</feature>
<dbReference type="STRING" id="1515612.SKP52_22755"/>
<comment type="similarity">
    <text evidence="1">Belongs to the outer membrane factor (OMF) (TC 1.B.17) family.</text>
</comment>
<feature type="coiled-coil region" evidence="2">
    <location>
        <begin position="333"/>
        <end position="367"/>
    </location>
</feature>
<evidence type="ECO:0000256" key="3">
    <source>
        <dbReference type="SAM" id="SignalP"/>
    </source>
</evidence>
<dbReference type="OrthoDB" id="9791261at2"/>
<dbReference type="PANTHER" id="PTHR30203">
    <property type="entry name" value="OUTER MEMBRANE CATION EFFLUX PROTEIN"/>
    <property type="match status" value="1"/>
</dbReference>
<evidence type="ECO:0000313" key="5">
    <source>
        <dbReference type="Proteomes" id="UP000030907"/>
    </source>
</evidence>
<keyword evidence="2" id="KW-0175">Coiled coil</keyword>
<dbReference type="EMBL" id="CP009122">
    <property type="protein sequence ID" value="AJA11396.1"/>
    <property type="molecule type" value="Genomic_DNA"/>
</dbReference>
<dbReference type="HOGENOM" id="CLU_012817_14_2_5"/>
<dbReference type="AlphaFoldDB" id="A0A0A7PMQ9"/>
<dbReference type="InterPro" id="IPR010131">
    <property type="entry name" value="MdtP/NodT-like"/>
</dbReference>
<feature type="signal peptide" evidence="3">
    <location>
        <begin position="1"/>
        <end position="22"/>
    </location>
</feature>
<dbReference type="InterPro" id="IPR003423">
    <property type="entry name" value="OMP_efflux"/>
</dbReference>
<keyword evidence="5" id="KW-1185">Reference proteome</keyword>
<accession>A0A0A7PMQ9</accession>
<dbReference type="Pfam" id="PF02321">
    <property type="entry name" value="OEP"/>
    <property type="match status" value="2"/>
</dbReference>
<organism evidence="4 5">
    <name type="scientific">Sphingopyxis fribergensis</name>
    <dbReference type="NCBI Taxonomy" id="1515612"/>
    <lineage>
        <taxon>Bacteria</taxon>
        <taxon>Pseudomonadati</taxon>
        <taxon>Pseudomonadota</taxon>
        <taxon>Alphaproteobacteria</taxon>
        <taxon>Sphingomonadales</taxon>
        <taxon>Sphingomonadaceae</taxon>
        <taxon>Sphingopyxis</taxon>
    </lineage>
</organism>
<dbReference type="Proteomes" id="UP000030907">
    <property type="component" value="Chromosome"/>
</dbReference>